<dbReference type="AlphaFoldDB" id="A0A0B7K5G2"/>
<gene>
    <name evidence="1" type="ORF">BN869_000008487_1</name>
</gene>
<sequence length="123" mass="13809">MCYLQRFDDFVTLAEGRALENTGIVFDVHHADKHEITFMSNRVQRYFSTIELGYLTWHIQYGTVCIRDPSVKARAEAESGGWHLETDCISVSQSSLASLLKQILNDVPISAGHFTLVSSLKSS</sequence>
<accession>A0A0B7K5G2</accession>
<dbReference type="EMBL" id="CDPU01000028">
    <property type="protein sequence ID" value="CEO52429.1"/>
    <property type="molecule type" value="Genomic_DNA"/>
</dbReference>
<name>A0A0B7K5G2_BIOOC</name>
<reference evidence="1" key="1">
    <citation type="submission" date="2015-01" db="EMBL/GenBank/DDBJ databases">
        <authorList>
            <person name="Durling Mikael"/>
        </authorList>
    </citation>
    <scope>NUCLEOTIDE SEQUENCE</scope>
</reference>
<evidence type="ECO:0000313" key="1">
    <source>
        <dbReference type="EMBL" id="CEO52429.1"/>
    </source>
</evidence>
<organism evidence="1">
    <name type="scientific">Bionectria ochroleuca</name>
    <name type="common">Gliocladium roseum</name>
    <dbReference type="NCBI Taxonomy" id="29856"/>
    <lineage>
        <taxon>Eukaryota</taxon>
        <taxon>Fungi</taxon>
        <taxon>Dikarya</taxon>
        <taxon>Ascomycota</taxon>
        <taxon>Pezizomycotina</taxon>
        <taxon>Sordariomycetes</taxon>
        <taxon>Hypocreomycetidae</taxon>
        <taxon>Hypocreales</taxon>
        <taxon>Bionectriaceae</taxon>
        <taxon>Clonostachys</taxon>
    </lineage>
</organism>
<proteinExistence type="predicted"/>
<protein>
    <submittedName>
        <fullName evidence="1">Uncharacterized protein</fullName>
    </submittedName>
</protein>